<dbReference type="InterPro" id="IPR013154">
    <property type="entry name" value="ADH-like_N"/>
</dbReference>
<dbReference type="PANTHER" id="PTHR45348:SF1">
    <property type="entry name" value="TRANS-ENOYL REDUCTASE STHE"/>
    <property type="match status" value="1"/>
</dbReference>
<sequence length="585" mass="61463">MAITAATQSALVGGPNDDIILSRTAAVPQPLEDDQVSVAVKAIALNPVDTKMLGPFHTEGAVLGCEFSGVVTAAGPVARSDWGLREGDRVSGAIMGMNPLKPQIGAFAEHTVAPARVVVKMRDDWDWAQGAGIGNAWYTVGWAIFHSLGLPAGPRLEPLNTLVPPPKDRQIKGGRSNGDPPTVLVSGGSSSTGTSAVQLLKLAGYRVIATCSRRNFDLARAYGADDVFDHSSPTCAADIRASTRNGLKFALDCITTPETTRLCYAALGRSGGRYVALDPFSEAVAATRAVVRPDWVLGPELVGEDIAWPAPHGRKGNPEAREFCEAWTRTLQNLAMGVRLVTNPLVVQLAANAGFDALFIDLEHSTLSLSEASAIACAGLLAGLTPLVRVPYQCGMGFVQQVLDGGAMGVVFPHVHTAADARAAVRTCKFPPLGARSMWAQQPALGMRPTAVARIVDVCNAGASSVIVMIEAADSVDNIDAIAAVDGVDVLLVGCLDLSTDMGVPGRFDSRSFRTALEKVSAACRHAGKTMGLAGIYNNRDLHDWAINTLGVRFILCQQDSNLLASAAVDCASAVAKVERSRLLN</sequence>
<accession>A0AAN7HFH2</accession>
<evidence type="ECO:0000256" key="4">
    <source>
        <dbReference type="ARBA" id="ARBA00022741"/>
    </source>
</evidence>
<feature type="domain" description="Enoyl reductase (ER)" evidence="7">
    <location>
        <begin position="14"/>
        <end position="369"/>
    </location>
</feature>
<organism evidence="8 9">
    <name type="scientific">Corynascus novoguineensis</name>
    <dbReference type="NCBI Taxonomy" id="1126955"/>
    <lineage>
        <taxon>Eukaryota</taxon>
        <taxon>Fungi</taxon>
        <taxon>Dikarya</taxon>
        <taxon>Ascomycota</taxon>
        <taxon>Pezizomycotina</taxon>
        <taxon>Sordariomycetes</taxon>
        <taxon>Sordariomycetidae</taxon>
        <taxon>Sordariales</taxon>
        <taxon>Chaetomiaceae</taxon>
        <taxon>Corynascus</taxon>
    </lineage>
</organism>
<dbReference type="SMART" id="SM00829">
    <property type="entry name" value="PKS_ER"/>
    <property type="match status" value="1"/>
</dbReference>
<evidence type="ECO:0000256" key="6">
    <source>
        <dbReference type="ARBA" id="ARBA00023002"/>
    </source>
</evidence>
<protein>
    <submittedName>
        <fullName evidence="8">Pyruvate/Phosphoenolpyruvate kinase-like domain-containing protein</fullName>
    </submittedName>
</protein>
<dbReference type="PANTHER" id="PTHR45348">
    <property type="entry name" value="HYPOTHETICAL OXIDOREDUCTASE (EUROFUNG)"/>
    <property type="match status" value="1"/>
</dbReference>
<comment type="similarity">
    <text evidence="1">Belongs to the zinc-containing alcohol dehydrogenase family.</text>
</comment>
<dbReference type="SUPFAM" id="SSF50129">
    <property type="entry name" value="GroES-like"/>
    <property type="match status" value="1"/>
</dbReference>
<dbReference type="Gene3D" id="3.40.50.720">
    <property type="entry name" value="NAD(P)-binding Rossmann-like Domain"/>
    <property type="match status" value="1"/>
</dbReference>
<dbReference type="Pfam" id="PF03328">
    <property type="entry name" value="HpcH_HpaI"/>
    <property type="match status" value="1"/>
</dbReference>
<dbReference type="InterPro" id="IPR040442">
    <property type="entry name" value="Pyrv_kinase-like_dom_sf"/>
</dbReference>
<keyword evidence="6" id="KW-0560">Oxidoreductase</keyword>
<keyword evidence="9" id="KW-1185">Reference proteome</keyword>
<dbReference type="GO" id="GO:0046872">
    <property type="term" value="F:metal ion binding"/>
    <property type="evidence" value="ECO:0007669"/>
    <property type="project" value="UniProtKB-KW"/>
</dbReference>
<comment type="subunit">
    <text evidence="2">Monomer.</text>
</comment>
<gene>
    <name evidence="8" type="ORF">C7999DRAFT_41038</name>
</gene>
<dbReference type="Pfam" id="PF00107">
    <property type="entry name" value="ADH_zinc_N"/>
    <property type="match status" value="1"/>
</dbReference>
<dbReference type="GO" id="GO:0016651">
    <property type="term" value="F:oxidoreductase activity, acting on NAD(P)H"/>
    <property type="evidence" value="ECO:0007669"/>
    <property type="project" value="InterPro"/>
</dbReference>
<dbReference type="Pfam" id="PF08240">
    <property type="entry name" value="ADH_N"/>
    <property type="match status" value="1"/>
</dbReference>
<dbReference type="Gene3D" id="3.90.180.10">
    <property type="entry name" value="Medium-chain alcohol dehydrogenases, catalytic domain"/>
    <property type="match status" value="1"/>
</dbReference>
<dbReference type="EMBL" id="MU857649">
    <property type="protein sequence ID" value="KAK4247711.1"/>
    <property type="molecule type" value="Genomic_DNA"/>
</dbReference>
<evidence type="ECO:0000256" key="2">
    <source>
        <dbReference type="ARBA" id="ARBA00011245"/>
    </source>
</evidence>
<reference evidence="8" key="1">
    <citation type="journal article" date="2023" name="Mol. Phylogenet. Evol.">
        <title>Genome-scale phylogeny and comparative genomics of the fungal order Sordariales.</title>
        <authorList>
            <person name="Hensen N."/>
            <person name="Bonometti L."/>
            <person name="Westerberg I."/>
            <person name="Brannstrom I.O."/>
            <person name="Guillou S."/>
            <person name="Cros-Aarteil S."/>
            <person name="Calhoun S."/>
            <person name="Haridas S."/>
            <person name="Kuo A."/>
            <person name="Mondo S."/>
            <person name="Pangilinan J."/>
            <person name="Riley R."/>
            <person name="LaButti K."/>
            <person name="Andreopoulos B."/>
            <person name="Lipzen A."/>
            <person name="Chen C."/>
            <person name="Yan M."/>
            <person name="Daum C."/>
            <person name="Ng V."/>
            <person name="Clum A."/>
            <person name="Steindorff A."/>
            <person name="Ohm R.A."/>
            <person name="Martin F."/>
            <person name="Silar P."/>
            <person name="Natvig D.O."/>
            <person name="Lalanne C."/>
            <person name="Gautier V."/>
            <person name="Ament-Velasquez S.L."/>
            <person name="Kruys A."/>
            <person name="Hutchinson M.I."/>
            <person name="Powell A.J."/>
            <person name="Barry K."/>
            <person name="Miller A.N."/>
            <person name="Grigoriev I.V."/>
            <person name="Debuchy R."/>
            <person name="Gladieux P."/>
            <person name="Hiltunen Thoren M."/>
            <person name="Johannesson H."/>
        </authorList>
    </citation>
    <scope>NUCLEOTIDE SEQUENCE</scope>
    <source>
        <strain evidence="8">CBS 359.72</strain>
    </source>
</reference>
<evidence type="ECO:0000256" key="3">
    <source>
        <dbReference type="ARBA" id="ARBA00022723"/>
    </source>
</evidence>
<evidence type="ECO:0000313" key="9">
    <source>
        <dbReference type="Proteomes" id="UP001303647"/>
    </source>
</evidence>
<dbReference type="InterPro" id="IPR011032">
    <property type="entry name" value="GroES-like_sf"/>
</dbReference>
<dbReference type="GO" id="GO:0000166">
    <property type="term" value="F:nucleotide binding"/>
    <property type="evidence" value="ECO:0007669"/>
    <property type="project" value="UniProtKB-KW"/>
</dbReference>
<dbReference type="GO" id="GO:0016301">
    <property type="term" value="F:kinase activity"/>
    <property type="evidence" value="ECO:0007669"/>
    <property type="project" value="UniProtKB-KW"/>
</dbReference>
<name>A0AAN7HFH2_9PEZI</name>
<dbReference type="SUPFAM" id="SSF51621">
    <property type="entry name" value="Phosphoenolpyruvate/pyruvate domain"/>
    <property type="match status" value="1"/>
</dbReference>
<keyword evidence="4" id="KW-0547">Nucleotide-binding</keyword>
<evidence type="ECO:0000259" key="7">
    <source>
        <dbReference type="SMART" id="SM00829"/>
    </source>
</evidence>
<comment type="caution">
    <text evidence="8">The sequence shown here is derived from an EMBL/GenBank/DDBJ whole genome shotgun (WGS) entry which is preliminary data.</text>
</comment>
<dbReference type="InterPro" id="IPR015813">
    <property type="entry name" value="Pyrv/PenolPyrv_kinase-like_dom"/>
</dbReference>
<keyword evidence="8" id="KW-0670">Pyruvate</keyword>
<keyword evidence="8" id="KW-0808">Transferase</keyword>
<dbReference type="AlphaFoldDB" id="A0AAN7HFH2"/>
<dbReference type="CDD" id="cd08249">
    <property type="entry name" value="enoyl_reductase_like"/>
    <property type="match status" value="1"/>
</dbReference>
<evidence type="ECO:0000313" key="8">
    <source>
        <dbReference type="EMBL" id="KAK4247711.1"/>
    </source>
</evidence>
<keyword evidence="5" id="KW-0521">NADP</keyword>
<reference evidence="8" key="2">
    <citation type="submission" date="2023-05" db="EMBL/GenBank/DDBJ databases">
        <authorList>
            <consortium name="Lawrence Berkeley National Laboratory"/>
            <person name="Steindorff A."/>
            <person name="Hensen N."/>
            <person name="Bonometti L."/>
            <person name="Westerberg I."/>
            <person name="Brannstrom I.O."/>
            <person name="Guillou S."/>
            <person name="Cros-Aarteil S."/>
            <person name="Calhoun S."/>
            <person name="Haridas S."/>
            <person name="Kuo A."/>
            <person name="Mondo S."/>
            <person name="Pangilinan J."/>
            <person name="Riley R."/>
            <person name="Labutti K."/>
            <person name="Andreopoulos B."/>
            <person name="Lipzen A."/>
            <person name="Chen C."/>
            <person name="Yanf M."/>
            <person name="Daum C."/>
            <person name="Ng V."/>
            <person name="Clum A."/>
            <person name="Ohm R."/>
            <person name="Martin F."/>
            <person name="Silar P."/>
            <person name="Natvig D."/>
            <person name="Lalanne C."/>
            <person name="Gautier V."/>
            <person name="Ament-Velasquez S.L."/>
            <person name="Kruys A."/>
            <person name="Hutchinson M.I."/>
            <person name="Powell A.J."/>
            <person name="Barry K."/>
            <person name="Miller A.N."/>
            <person name="Grigoriev I.V."/>
            <person name="Debuchy R."/>
            <person name="Gladieux P."/>
            <person name="Thoren M.H."/>
            <person name="Johannesson H."/>
        </authorList>
    </citation>
    <scope>NUCLEOTIDE SEQUENCE</scope>
    <source>
        <strain evidence="8">CBS 359.72</strain>
    </source>
</reference>
<keyword evidence="3" id="KW-0479">Metal-binding</keyword>
<dbReference type="InterPro" id="IPR005000">
    <property type="entry name" value="Aldolase/citrate-lyase_domain"/>
</dbReference>
<dbReference type="Gene3D" id="3.20.20.60">
    <property type="entry name" value="Phosphoenolpyruvate-binding domains"/>
    <property type="match status" value="1"/>
</dbReference>
<keyword evidence="8" id="KW-0418">Kinase</keyword>
<dbReference type="Proteomes" id="UP001303647">
    <property type="component" value="Unassembled WGS sequence"/>
</dbReference>
<proteinExistence type="inferred from homology"/>
<dbReference type="InterPro" id="IPR047122">
    <property type="entry name" value="Trans-enoyl_RdTase-like"/>
</dbReference>
<evidence type="ECO:0000256" key="1">
    <source>
        <dbReference type="ARBA" id="ARBA00008072"/>
    </source>
</evidence>
<evidence type="ECO:0000256" key="5">
    <source>
        <dbReference type="ARBA" id="ARBA00022857"/>
    </source>
</evidence>
<dbReference type="InterPro" id="IPR020843">
    <property type="entry name" value="ER"/>
</dbReference>
<dbReference type="SUPFAM" id="SSF51735">
    <property type="entry name" value="NAD(P)-binding Rossmann-fold domains"/>
    <property type="match status" value="1"/>
</dbReference>
<dbReference type="InterPro" id="IPR013149">
    <property type="entry name" value="ADH-like_C"/>
</dbReference>
<dbReference type="InterPro" id="IPR036291">
    <property type="entry name" value="NAD(P)-bd_dom_sf"/>
</dbReference>